<evidence type="ECO:0000313" key="5">
    <source>
        <dbReference type="Proteomes" id="UP001491552"/>
    </source>
</evidence>
<reference evidence="4 5" key="1">
    <citation type="submission" date="2024-03" db="EMBL/GenBank/DDBJ databases">
        <title>Human intestinal bacterial collection.</title>
        <authorList>
            <person name="Pauvert C."/>
            <person name="Hitch T.C.A."/>
            <person name="Clavel T."/>
        </authorList>
    </citation>
    <scope>NUCLEOTIDE SEQUENCE [LARGE SCALE GENOMIC DNA]</scope>
    <source>
        <strain evidence="4 5">CLA-AA-H192</strain>
    </source>
</reference>
<evidence type="ECO:0000256" key="1">
    <source>
        <dbReference type="ARBA" id="ARBA00022737"/>
    </source>
</evidence>
<organism evidence="4 5">
    <name type="scientific">Faecousia intestinalis</name>
    <dbReference type="NCBI Taxonomy" id="3133167"/>
    <lineage>
        <taxon>Bacteria</taxon>
        <taxon>Bacillati</taxon>
        <taxon>Bacillota</taxon>
        <taxon>Clostridia</taxon>
        <taxon>Eubacteriales</taxon>
        <taxon>Oscillospiraceae</taxon>
        <taxon>Faecousia</taxon>
    </lineage>
</organism>
<keyword evidence="5" id="KW-1185">Reference proteome</keyword>
<dbReference type="InterPro" id="IPR051465">
    <property type="entry name" value="Cell_Envelope_Struct_Comp"/>
</dbReference>
<gene>
    <name evidence="4" type="ORF">WMO66_05800</name>
</gene>
<proteinExistence type="predicted"/>
<keyword evidence="1" id="KW-0677">Repeat</keyword>
<feature type="chain" id="PRO_5045531931" evidence="2">
    <location>
        <begin position="22"/>
        <end position="1474"/>
    </location>
</feature>
<feature type="domain" description="SLH" evidence="3">
    <location>
        <begin position="1289"/>
        <end position="1347"/>
    </location>
</feature>
<keyword evidence="2" id="KW-0732">Signal</keyword>
<dbReference type="PROSITE" id="PS51272">
    <property type="entry name" value="SLH"/>
    <property type="match status" value="3"/>
</dbReference>
<dbReference type="InterPro" id="IPR001119">
    <property type="entry name" value="SLH_dom"/>
</dbReference>
<feature type="domain" description="SLH" evidence="3">
    <location>
        <begin position="1415"/>
        <end position="1474"/>
    </location>
</feature>
<dbReference type="Pfam" id="PF00395">
    <property type="entry name" value="SLH"/>
    <property type="match status" value="3"/>
</dbReference>
<accession>A0ABV1G5R1</accession>
<comment type="caution">
    <text evidence="4">The sequence shown here is derived from an EMBL/GenBank/DDBJ whole genome shotgun (WGS) entry which is preliminary data.</text>
</comment>
<sequence length="1474" mass="158986">MKKRIVSLLLALCLLAGLLPAVTPQADAVISTVIGTSLKMCTSLVKGGIYACRNGSEYDNAGQGVLAVFKYAGSDLLGIDFGGSSSGQTKETVIQKVDLSKVEAELSSISKQLEKNSAAIHQLERTVSNGIASLSQQMENLSGQIQNATLELKYSTYLNTFFEFFNQYYEALSYYDRLVTDMLDESASPAYQKNIYDQFYSLQNVEYSGNLHSAVDKLGRYLQGKYIYSGPGSVVDVLTQYYILAYQGGGKTEEEARAAAAQSTQDMIVYLYYAYVMGAYYEQAIALYQTAYITENGGLYQTDFGTMISQKQIDATITALWSDVEQTAGCILGDLRSNYHQDVAFEVVYQTPGGRMLNRTISGDSFVIETGANFWLRDPAEELAKYFDESLSEAFSGIAKFTIRAQSAADPTYLQIHDNAFFHVKTTEEGGFEYGRRFLKLDVEFGGKTMQTITLVLYKQIDSGPFAGGLGTEDYPYIIKTADQFAAISPQDTSKPSYADCQFILHNELNMEGKSFTGMRNFSGTFDGNGHEIYNVVLTGMGGNTAHTVGLFGELTGTVRNLIVRNATVTGLTADGDSGGRSGDLCVGVLAGLVNGGRIEYCAVYDSSVTGEHSGAGVVYAGGAVGKLAGKETGEAGEAALRGVVCVDTSVRAVTTKAANPQEFLPWADGSAIAGGLVGYYLTGTINECGYIQSEKFQGSISAKGATGAAAGGLTGYERAPFSNLMWLALGAAPKVEKQNASAEDRYYQVGLLTGNGYAANAVYHLWGSRASERGSTPLNGDPWWQLQWSTKAVDKITTKVLQDHVDGVNWKEKPDFDLKAYTEREDGAGLYPEFDLGTSGSEYQAVLLTDGPIRKNYVEGDYLTLSGLNVWQDVGFHVEEGAKYPYFEITEGANLINKPLPAGEYQFAVRASNGYRVTYKITVKPTEHIYISATTEPTCTEAGFTNLTCLHCGLTKRAGELEALGHDVVTDAAVPPTCVSDGLTEGSHCARCGEVFTAQTTVPSTGEHAHVVTPGKAATCTEPGLSESEACPGCGLVFREATVLPALGHDMVDHTILAPTCTTDGMQQSVCSRCELIGPLKSVPATGHDMQTRTVLAPTCTAAGMEQEVCTHCGETGALTNLPALGHDYAAVVTEPTCETPGFTTHTCGRCGDHFTDSYIAPTGHTYGDGVVTREPTCTREGEMTYTCSCGKTHTEPIAKLAHSYVPQIVEPTCTELGYTAYVCAHCGDRTTGDYVRELGHDWNAGTVVQAPRLTKEGLLEQTCRRCGAEQKTVLPVLESCAGTICPSHDYHDAPEFGHWSHAGIDYTLELGLFRGTSDTEFSPNVAMTRAMLVTVLYRLDGQKEPTGANPFTDVEPDSWYTEAVIWAVENEIVLGMGDGTFAPEAEITREQMAAILYRYAAYRGDDMTTDADLAAFPDEERVSAYAREALAWAVDRGLINGVAQGGESWLEPQAGATRAQVATILMRFLKQK</sequence>
<dbReference type="EMBL" id="JBBMFF010000186">
    <property type="protein sequence ID" value="MEQ2510763.1"/>
    <property type="molecule type" value="Genomic_DNA"/>
</dbReference>
<dbReference type="PANTHER" id="PTHR43308">
    <property type="entry name" value="OUTER MEMBRANE PROTEIN ALPHA-RELATED"/>
    <property type="match status" value="1"/>
</dbReference>
<feature type="domain" description="SLH" evidence="3">
    <location>
        <begin position="1349"/>
        <end position="1412"/>
    </location>
</feature>
<evidence type="ECO:0000259" key="3">
    <source>
        <dbReference type="PROSITE" id="PS51272"/>
    </source>
</evidence>
<dbReference type="Proteomes" id="UP001491552">
    <property type="component" value="Unassembled WGS sequence"/>
</dbReference>
<protein>
    <submittedName>
        <fullName evidence="4">S-layer homology domain-containing protein</fullName>
    </submittedName>
</protein>
<dbReference type="Gene3D" id="2.160.20.110">
    <property type="match status" value="1"/>
</dbReference>
<name>A0ABV1G5R1_9FIRM</name>
<feature type="signal peptide" evidence="2">
    <location>
        <begin position="1"/>
        <end position="21"/>
    </location>
</feature>
<dbReference type="RefSeq" id="WP_349135445.1">
    <property type="nucleotide sequence ID" value="NZ_JBBMFF010000186.1"/>
</dbReference>
<evidence type="ECO:0000313" key="4">
    <source>
        <dbReference type="EMBL" id="MEQ2510763.1"/>
    </source>
</evidence>
<evidence type="ECO:0000256" key="2">
    <source>
        <dbReference type="SAM" id="SignalP"/>
    </source>
</evidence>